<gene>
    <name evidence="1" type="ORF">A8806_10197</name>
</gene>
<dbReference type="Gene3D" id="2.50.20.20">
    <property type="match status" value="1"/>
</dbReference>
<reference evidence="1 2" key="1">
    <citation type="submission" date="2018-05" db="EMBL/GenBank/DDBJ databases">
        <title>The Hungate 1000. A catalogue of reference genomes from the rumen microbiome.</title>
        <authorList>
            <person name="Kelly W."/>
        </authorList>
    </citation>
    <scope>NUCLEOTIDE SEQUENCE [LARGE SCALE GENOMIC DNA]</scope>
    <source>
        <strain evidence="1 2">NLAE-zl-C242</strain>
    </source>
</reference>
<dbReference type="RefSeq" id="WP_109729207.1">
    <property type="nucleotide sequence ID" value="NZ_BAAACK010000007.1"/>
</dbReference>
<comment type="caution">
    <text evidence="1">The sequence shown here is derived from an EMBL/GenBank/DDBJ whole genome shotgun (WGS) entry which is preliminary data.</text>
</comment>
<keyword evidence="2" id="KW-1185">Reference proteome</keyword>
<dbReference type="Proteomes" id="UP000245845">
    <property type="component" value="Unassembled WGS sequence"/>
</dbReference>
<protein>
    <recommendedName>
        <fullName evidence="3">Lipoprotein</fullName>
    </recommendedName>
</protein>
<name>A0A2Y9B725_9FIRM</name>
<dbReference type="InterPro" id="IPR046720">
    <property type="entry name" value="DUF6612"/>
</dbReference>
<accession>A0A2Y9B725</accession>
<dbReference type="Pfam" id="PF20316">
    <property type="entry name" value="DUF6612"/>
    <property type="match status" value="1"/>
</dbReference>
<dbReference type="PROSITE" id="PS51257">
    <property type="entry name" value="PROKAR_LIPOPROTEIN"/>
    <property type="match status" value="1"/>
</dbReference>
<proteinExistence type="predicted"/>
<dbReference type="OrthoDB" id="2067217at2"/>
<dbReference type="AlphaFoldDB" id="A0A2Y9B725"/>
<sequence>MNKIAKKTGSVLLLLIFCVVLTAGCSGKLTPKKLMSSVSKNLAGAESITNTLSMHIELEDVLDTMKISMDMTMENTAKPKAGHAKGTAEVNFSGNKVGSGIEIYQVNEGDEFVTYSSMYDKWSREAASSAGKSTFNGNLFEEAGASINSFRLAEQSVEVGEKECYEMYGDITGKELLQFMGLDMMGAFGLVEIPDEDAIANLAVPVTIDVYQEELLPARVIVDMTDVMNDLYDEYGKSTNVNDFTIQLGYTGFDNVGEIQVPQEVKDACTP</sequence>
<dbReference type="EMBL" id="QGDL01000001">
    <property type="protein sequence ID" value="PWJ31810.1"/>
    <property type="molecule type" value="Genomic_DNA"/>
</dbReference>
<evidence type="ECO:0000313" key="1">
    <source>
        <dbReference type="EMBL" id="PWJ31810.1"/>
    </source>
</evidence>
<evidence type="ECO:0008006" key="3">
    <source>
        <dbReference type="Google" id="ProtNLM"/>
    </source>
</evidence>
<evidence type="ECO:0000313" key="2">
    <source>
        <dbReference type="Proteomes" id="UP000245845"/>
    </source>
</evidence>
<organism evidence="1 2">
    <name type="scientific">Faecalicatena orotica</name>
    <dbReference type="NCBI Taxonomy" id="1544"/>
    <lineage>
        <taxon>Bacteria</taxon>
        <taxon>Bacillati</taxon>
        <taxon>Bacillota</taxon>
        <taxon>Clostridia</taxon>
        <taxon>Lachnospirales</taxon>
        <taxon>Lachnospiraceae</taxon>
        <taxon>Faecalicatena</taxon>
    </lineage>
</organism>